<dbReference type="Proteomes" id="UP000821845">
    <property type="component" value="Chromosome 7"/>
</dbReference>
<evidence type="ECO:0000313" key="1">
    <source>
        <dbReference type="EMBL" id="KAH6926380.1"/>
    </source>
</evidence>
<evidence type="ECO:0000313" key="2">
    <source>
        <dbReference type="Proteomes" id="UP000821845"/>
    </source>
</evidence>
<dbReference type="EMBL" id="CM023487">
    <property type="protein sequence ID" value="KAH6926380.1"/>
    <property type="molecule type" value="Genomic_DNA"/>
</dbReference>
<organism evidence="1 2">
    <name type="scientific">Hyalomma asiaticum</name>
    <name type="common">Tick</name>
    <dbReference type="NCBI Taxonomy" id="266040"/>
    <lineage>
        <taxon>Eukaryota</taxon>
        <taxon>Metazoa</taxon>
        <taxon>Ecdysozoa</taxon>
        <taxon>Arthropoda</taxon>
        <taxon>Chelicerata</taxon>
        <taxon>Arachnida</taxon>
        <taxon>Acari</taxon>
        <taxon>Parasitiformes</taxon>
        <taxon>Ixodida</taxon>
        <taxon>Ixodoidea</taxon>
        <taxon>Ixodidae</taxon>
        <taxon>Hyalomminae</taxon>
        <taxon>Hyalomma</taxon>
    </lineage>
</organism>
<keyword evidence="2" id="KW-1185">Reference proteome</keyword>
<proteinExistence type="predicted"/>
<accession>A0ACB7RV60</accession>
<comment type="caution">
    <text evidence="1">The sequence shown here is derived from an EMBL/GenBank/DDBJ whole genome shotgun (WGS) entry which is preliminary data.</text>
</comment>
<sequence length="100" mass="10363">MLYYRAKFGSSSGPGRIPTQRPGPGRGGTVQRPRAVKPCAEGGSSRQGVGQFIGDGDIAHRGAHVGREPSDLVWSDGPTSDNPTNGRGDPATGKSSNRCT</sequence>
<reference evidence="1" key="1">
    <citation type="submission" date="2020-05" db="EMBL/GenBank/DDBJ databases">
        <title>Large-scale comparative analyses of tick genomes elucidate their genetic diversity and vector capacities.</title>
        <authorList>
            <person name="Jia N."/>
            <person name="Wang J."/>
            <person name="Shi W."/>
            <person name="Du L."/>
            <person name="Sun Y."/>
            <person name="Zhan W."/>
            <person name="Jiang J."/>
            <person name="Wang Q."/>
            <person name="Zhang B."/>
            <person name="Ji P."/>
            <person name="Sakyi L.B."/>
            <person name="Cui X."/>
            <person name="Yuan T."/>
            <person name="Jiang B."/>
            <person name="Yang W."/>
            <person name="Lam T.T.-Y."/>
            <person name="Chang Q."/>
            <person name="Ding S."/>
            <person name="Wang X."/>
            <person name="Zhu J."/>
            <person name="Ruan X."/>
            <person name="Zhao L."/>
            <person name="Wei J."/>
            <person name="Que T."/>
            <person name="Du C."/>
            <person name="Cheng J."/>
            <person name="Dai P."/>
            <person name="Han X."/>
            <person name="Huang E."/>
            <person name="Gao Y."/>
            <person name="Liu J."/>
            <person name="Shao H."/>
            <person name="Ye R."/>
            <person name="Li L."/>
            <person name="Wei W."/>
            <person name="Wang X."/>
            <person name="Wang C."/>
            <person name="Yang T."/>
            <person name="Huo Q."/>
            <person name="Li W."/>
            <person name="Guo W."/>
            <person name="Chen H."/>
            <person name="Zhou L."/>
            <person name="Ni X."/>
            <person name="Tian J."/>
            <person name="Zhou Y."/>
            <person name="Sheng Y."/>
            <person name="Liu T."/>
            <person name="Pan Y."/>
            <person name="Xia L."/>
            <person name="Li J."/>
            <person name="Zhao F."/>
            <person name="Cao W."/>
        </authorList>
    </citation>
    <scope>NUCLEOTIDE SEQUENCE</scope>
    <source>
        <strain evidence="1">Hyas-2018</strain>
    </source>
</reference>
<gene>
    <name evidence="1" type="ORF">HPB50_017880</name>
</gene>
<name>A0ACB7RV60_HYAAI</name>
<protein>
    <submittedName>
        <fullName evidence="1">Uncharacterized protein</fullName>
    </submittedName>
</protein>